<evidence type="ECO:0000313" key="1">
    <source>
        <dbReference type="EMBL" id="RIA80222.1"/>
    </source>
</evidence>
<keyword evidence="2" id="KW-1185">Reference proteome</keyword>
<organism evidence="1 2">
    <name type="scientific">Glomus cerebriforme</name>
    <dbReference type="NCBI Taxonomy" id="658196"/>
    <lineage>
        <taxon>Eukaryota</taxon>
        <taxon>Fungi</taxon>
        <taxon>Fungi incertae sedis</taxon>
        <taxon>Mucoromycota</taxon>
        <taxon>Glomeromycotina</taxon>
        <taxon>Glomeromycetes</taxon>
        <taxon>Glomerales</taxon>
        <taxon>Glomeraceae</taxon>
        <taxon>Glomus</taxon>
    </lineage>
</organism>
<sequence length="177" mass="20809">MSVKPCLDPVKSYFENTPVSEWSYMAFLEMLKPNCVSQVHTLADQKSIWRKRYLTYLSNILIEEEQDNTSKKRATFLIQQKRPPEEENFWNSVKIEKELMIKEDIFDKKSQIGALDVIDVARNQKVDEYVDKVNSRRSNAREEVDASSGHKRVYFDENPSSKKKYKTRLTKTSFIKG</sequence>
<dbReference type="OrthoDB" id="2443838at2759"/>
<gene>
    <name evidence="1" type="ORF">C1645_8447</name>
</gene>
<dbReference type="Proteomes" id="UP000265703">
    <property type="component" value="Unassembled WGS sequence"/>
</dbReference>
<dbReference type="AlphaFoldDB" id="A0A397S401"/>
<protein>
    <submittedName>
        <fullName evidence="1">Uncharacterized protein</fullName>
    </submittedName>
</protein>
<dbReference type="EMBL" id="QKYT01001018">
    <property type="protein sequence ID" value="RIA80222.1"/>
    <property type="molecule type" value="Genomic_DNA"/>
</dbReference>
<evidence type="ECO:0000313" key="2">
    <source>
        <dbReference type="Proteomes" id="UP000265703"/>
    </source>
</evidence>
<comment type="caution">
    <text evidence="1">The sequence shown here is derived from an EMBL/GenBank/DDBJ whole genome shotgun (WGS) entry which is preliminary data.</text>
</comment>
<reference evidence="1 2" key="1">
    <citation type="submission" date="2018-06" db="EMBL/GenBank/DDBJ databases">
        <title>Comparative genomics reveals the genomic features of Rhizophagus irregularis, R. cerebriforme, R. diaphanum and Gigaspora rosea, and their symbiotic lifestyle signature.</title>
        <authorList>
            <person name="Morin E."/>
            <person name="San Clemente H."/>
            <person name="Chen E.C.H."/>
            <person name="De La Providencia I."/>
            <person name="Hainaut M."/>
            <person name="Kuo A."/>
            <person name="Kohler A."/>
            <person name="Murat C."/>
            <person name="Tang N."/>
            <person name="Roy S."/>
            <person name="Loubradou J."/>
            <person name="Henrissat B."/>
            <person name="Grigoriev I.V."/>
            <person name="Corradi N."/>
            <person name="Roux C."/>
            <person name="Martin F.M."/>
        </authorList>
    </citation>
    <scope>NUCLEOTIDE SEQUENCE [LARGE SCALE GENOMIC DNA]</scope>
    <source>
        <strain evidence="1 2">DAOM 227022</strain>
    </source>
</reference>
<accession>A0A397S401</accession>
<proteinExistence type="predicted"/>
<name>A0A397S401_9GLOM</name>